<protein>
    <submittedName>
        <fullName evidence="1">Uncharacterized protein</fullName>
    </submittedName>
</protein>
<accession>A0A8S9KG61</accession>
<evidence type="ECO:0000313" key="1">
    <source>
        <dbReference type="EMBL" id="KAF2593042.1"/>
    </source>
</evidence>
<name>A0A8S9KG61_BRACR</name>
<dbReference type="PANTHER" id="PTHR34131:SF3">
    <property type="entry name" value="(RAP ANNOTATION RELEASE2) GALACTOSE-BINDING LIKE DOMAIN CONTAINING PROTEIN"/>
    <property type="match status" value="1"/>
</dbReference>
<organism evidence="1">
    <name type="scientific">Brassica cretica</name>
    <name type="common">Mustard</name>
    <dbReference type="NCBI Taxonomy" id="69181"/>
    <lineage>
        <taxon>Eukaryota</taxon>
        <taxon>Viridiplantae</taxon>
        <taxon>Streptophyta</taxon>
        <taxon>Embryophyta</taxon>
        <taxon>Tracheophyta</taxon>
        <taxon>Spermatophyta</taxon>
        <taxon>Magnoliopsida</taxon>
        <taxon>eudicotyledons</taxon>
        <taxon>Gunneridae</taxon>
        <taxon>Pentapetalae</taxon>
        <taxon>rosids</taxon>
        <taxon>malvids</taxon>
        <taxon>Brassicales</taxon>
        <taxon>Brassicaceae</taxon>
        <taxon>Brassiceae</taxon>
        <taxon>Brassica</taxon>
    </lineage>
</organism>
<gene>
    <name evidence="1" type="ORF">F2Q70_00042517</name>
</gene>
<reference evidence="1" key="1">
    <citation type="submission" date="2019-12" db="EMBL/GenBank/DDBJ databases">
        <title>Genome sequencing and annotation of Brassica cretica.</title>
        <authorList>
            <person name="Studholme D.J."/>
            <person name="Sarris P.F."/>
        </authorList>
    </citation>
    <scope>NUCLEOTIDE SEQUENCE</scope>
    <source>
        <strain evidence="1">PFS-102/07</strain>
        <tissue evidence="1">Leaf</tissue>
    </source>
</reference>
<comment type="caution">
    <text evidence="1">The sequence shown here is derived from an EMBL/GenBank/DDBJ whole genome shotgun (WGS) entry which is preliminary data.</text>
</comment>
<dbReference type="EMBL" id="QGKY02000164">
    <property type="protein sequence ID" value="KAF2593042.1"/>
    <property type="molecule type" value="Genomic_DNA"/>
</dbReference>
<dbReference type="PANTHER" id="PTHR34131">
    <property type="entry name" value="(RAP ANNOTATION RELEASE2) GALACTOSE-BINDING LIKE DOMAIN CONTAINING PROTEIN"/>
    <property type="match status" value="1"/>
</dbReference>
<sequence length="183" mass="22014">MRRTLCQKGNYLKITTFEDFVNLILIKDPLYFGKRFGEFILDMYLHLGRFVNIEIPFAFRVFPVGAIEATGTQVLDQILRLMLPRFLSQGRKWNKKDYDSCNYVIRLYANMYIYTFHFLKYLPRINLDSFSALERLSSMGFWRHFKATSWDRRDLIVKQKIYLTWFRELMPPGDWSLANSRSF</sequence>
<dbReference type="AlphaFoldDB" id="A0A8S9KG61"/>
<proteinExistence type="predicted"/>